<dbReference type="InterPro" id="IPR037094">
    <property type="entry name" value="Glyco_hydro_38_cen_sf"/>
</dbReference>
<dbReference type="Pfam" id="PF01074">
    <property type="entry name" value="Glyco_hydro_38N"/>
    <property type="match status" value="1"/>
</dbReference>
<reference evidence="7" key="1">
    <citation type="submission" date="2016-06" db="EMBL/GenBank/DDBJ databases">
        <title>Four novel species of enterococci isolated from chicken manure.</title>
        <authorList>
            <person name="Van Tyne D."/>
        </authorList>
    </citation>
    <scope>NUCLEOTIDE SEQUENCE [LARGE SCALE GENOMIC DNA]</scope>
    <source>
        <strain evidence="7">JM9A</strain>
    </source>
</reference>
<dbReference type="Gene3D" id="2.70.98.30">
    <property type="entry name" value="Golgi alpha-mannosidase II, domain 4"/>
    <property type="match status" value="1"/>
</dbReference>
<dbReference type="RefSeq" id="WP_161869707.1">
    <property type="nucleotide sequence ID" value="NZ_MAEI02000001.1"/>
</dbReference>
<evidence type="ECO:0000256" key="4">
    <source>
        <dbReference type="ARBA" id="ARBA00023295"/>
    </source>
</evidence>
<dbReference type="InterPro" id="IPR011330">
    <property type="entry name" value="Glyco_hydro/deAcase_b/a-brl"/>
</dbReference>
<dbReference type="Pfam" id="PF17677">
    <property type="entry name" value="Glyco_hydro38C2"/>
    <property type="match status" value="1"/>
</dbReference>
<dbReference type="Gene3D" id="2.60.40.2220">
    <property type="match status" value="1"/>
</dbReference>
<dbReference type="SUPFAM" id="SSF88713">
    <property type="entry name" value="Glycoside hydrolase/deacetylase"/>
    <property type="match status" value="1"/>
</dbReference>
<reference evidence="6 7" key="2">
    <citation type="submission" date="2024-02" db="EMBL/GenBank/DDBJ databases">
        <title>The Genome Sequence of Enterococcus diestrammenae JM9A.</title>
        <authorList>
            <person name="Earl A."/>
            <person name="Manson A."/>
            <person name="Gilmore M."/>
            <person name="Sanders J."/>
            <person name="Shea T."/>
            <person name="Howe W."/>
            <person name="Livny J."/>
            <person name="Cuomo C."/>
            <person name="Neafsey D."/>
            <person name="Birren B."/>
        </authorList>
    </citation>
    <scope>NUCLEOTIDE SEQUENCE [LARGE SCALE GENOMIC DNA]</scope>
    <source>
        <strain evidence="6 7">JM9A</strain>
    </source>
</reference>
<dbReference type="Pfam" id="PF09261">
    <property type="entry name" value="Alpha-mann_mid"/>
    <property type="match status" value="1"/>
</dbReference>
<dbReference type="InterPro" id="IPR011682">
    <property type="entry name" value="Glyco_hydro_38_C"/>
</dbReference>
<dbReference type="InterPro" id="IPR015341">
    <property type="entry name" value="Glyco_hydro_38_cen"/>
</dbReference>
<dbReference type="InterPro" id="IPR027291">
    <property type="entry name" value="Glyco_hydro_38_N_sf"/>
</dbReference>
<dbReference type="EMBL" id="MAEI02000001">
    <property type="protein sequence ID" value="MEO1780793.1"/>
    <property type="molecule type" value="Genomic_DNA"/>
</dbReference>
<comment type="caution">
    <text evidence="6">The sequence shown here is derived from an EMBL/GenBank/DDBJ whole genome shotgun (WGS) entry which is preliminary data.</text>
</comment>
<accession>A0ABV0EYB5</accession>
<dbReference type="PANTHER" id="PTHR46017:SF1">
    <property type="entry name" value="ALPHA-MANNOSIDASE 2C1"/>
    <property type="match status" value="1"/>
</dbReference>
<evidence type="ECO:0000313" key="7">
    <source>
        <dbReference type="Proteomes" id="UP001429357"/>
    </source>
</evidence>
<protein>
    <submittedName>
        <fullName evidence="6">Alpha-mannosidase</fullName>
    </submittedName>
</protein>
<evidence type="ECO:0000256" key="3">
    <source>
        <dbReference type="ARBA" id="ARBA00022801"/>
    </source>
</evidence>
<dbReference type="InterPro" id="IPR028995">
    <property type="entry name" value="Glyco_hydro_57/38_cen_sf"/>
</dbReference>
<comment type="similarity">
    <text evidence="1">Belongs to the glycosyl hydrolase 38 family.</text>
</comment>
<dbReference type="Pfam" id="PF07748">
    <property type="entry name" value="Glyco_hydro_38C"/>
    <property type="match status" value="1"/>
</dbReference>
<dbReference type="InterPro" id="IPR000602">
    <property type="entry name" value="Glyco_hydro_38_N"/>
</dbReference>
<dbReference type="SMART" id="SM00872">
    <property type="entry name" value="Alpha-mann_mid"/>
    <property type="match status" value="1"/>
</dbReference>
<keyword evidence="2" id="KW-0479">Metal-binding</keyword>
<dbReference type="SUPFAM" id="SSF88688">
    <property type="entry name" value="Families 57/38 glycoside transferase middle domain"/>
    <property type="match status" value="1"/>
</dbReference>
<name>A0ABV0EYB5_9ENTE</name>
<sequence length="1040" mass="119325">MYTLPKLRQQIGLIQDYWFEQLKDSYEIESTHDLREMHNTLPQDAKWDAFPVDASFAGRDQYYWLRFEVPVCLLAEKEKYLINIGVLCNNDGGNSIPEGLVFADGTPIQAVDANHRDIMLDHNYSEKNVKIAICFWTGLSHNATVYPVPTYTYRDIRGGKFDSAGYECFRYLDVMAQAVAEFAKDEPIKYAYLKTMTQIVKRFDWGRMTPTLFEENIEEALALIQAFIKDHEGEKKQFTISAVGHTHIDVAWLWRLAHTREKTSRSFSTELSLLKDYPDYVFMHSTPQVYQYIKEDYPELFEQINQRIQEGRWEADGAAWVEPDMNIPSGEALTRQFLYGLDYFGEHFDAKQTVLWLPDVFGYSAALPQIMQNFGIKDFMTTKISWNETNHMPHDTFNWQGIDGSEVLTYFITTVDQNYDFRSDEGFGATYNGTVTPHSVMGSYYMYQDKPLNDDLLVCFGHGDGGGGPTREMVENIKIINELPGMPTVQPTRVDNYFEKLHQRIKDSEEAVPKWVGELYLEYHRGTYTSQARVKKENRQLELAMRQLEMCYVDAKVRHGVDYPMKKIRELWQIIMRNQFHDILPGSSIKEVYEDNNVEYREAFAGIDALHDKLDEVTVSVTEGQYTLRNVLAWPVQSIIAIENPVAGYFETADHKKLNSVWIDGVYLLETPEVPALGGAVISFVATEEVTETVTTARSVSEIENSRYRIAWNSAGQLTEIYDKKHQKAVLTNGLGNQLAIYEDRPLYWDNWNIDGDYQEKAVLLQASDIQLTEDNNLRKVVTFIYRFHESTIMQKLILAENSSRIDFETAVDWHEHQQLLRTAFTVDILSDHATYDIQYGNVSRPTHRNTSWDEARFESVGHKWADLSQHDYGVALLNDSKYGYDVQGQTISLSLIKSGIWPDPDCDQGEHHFTYSLLPHAGDFVEGQVEVIASELNTPTVAISGSSKTLASLFSFGECNQPVAVDAIKLNEKADAVILRFHDYSGQAGQLTIQPNFDYRKAYQTNLAEVEELPITIQEGQLTIAYRPYQIITLAFTID</sequence>
<dbReference type="SUPFAM" id="SSF74650">
    <property type="entry name" value="Galactose mutarotase-like"/>
    <property type="match status" value="1"/>
</dbReference>
<keyword evidence="7" id="KW-1185">Reference proteome</keyword>
<dbReference type="CDD" id="cd10789">
    <property type="entry name" value="GH38N_AMII_ER_cytosolic"/>
    <property type="match status" value="1"/>
</dbReference>
<keyword evidence="3" id="KW-0378">Hydrolase</keyword>
<organism evidence="6 7">
    <name type="scientific">Enterococcus diestrammenae</name>
    <dbReference type="NCBI Taxonomy" id="1155073"/>
    <lineage>
        <taxon>Bacteria</taxon>
        <taxon>Bacillati</taxon>
        <taxon>Bacillota</taxon>
        <taxon>Bacilli</taxon>
        <taxon>Lactobacillales</taxon>
        <taxon>Enterococcaceae</taxon>
        <taxon>Enterococcus</taxon>
    </lineage>
</organism>
<evidence type="ECO:0000259" key="5">
    <source>
        <dbReference type="SMART" id="SM00872"/>
    </source>
</evidence>
<dbReference type="Proteomes" id="UP001429357">
    <property type="component" value="Unassembled WGS sequence"/>
</dbReference>
<keyword evidence="4" id="KW-0326">Glycosidase</keyword>
<dbReference type="InterPro" id="IPR041147">
    <property type="entry name" value="GH38_C"/>
</dbReference>
<gene>
    <name evidence="6" type="ORF">BAU18_000344</name>
</gene>
<dbReference type="PANTHER" id="PTHR46017">
    <property type="entry name" value="ALPHA-MANNOSIDASE 2C1"/>
    <property type="match status" value="1"/>
</dbReference>
<dbReference type="InterPro" id="IPR011013">
    <property type="entry name" value="Gal_mutarotase_sf_dom"/>
</dbReference>
<evidence type="ECO:0000256" key="1">
    <source>
        <dbReference type="ARBA" id="ARBA00009792"/>
    </source>
</evidence>
<evidence type="ECO:0000256" key="2">
    <source>
        <dbReference type="ARBA" id="ARBA00022723"/>
    </source>
</evidence>
<dbReference type="Gene3D" id="3.20.110.10">
    <property type="entry name" value="Glycoside hydrolase 38, N terminal domain"/>
    <property type="match status" value="1"/>
</dbReference>
<evidence type="ECO:0000313" key="6">
    <source>
        <dbReference type="EMBL" id="MEO1780793.1"/>
    </source>
</evidence>
<dbReference type="Gene3D" id="1.20.1270.50">
    <property type="entry name" value="Glycoside hydrolase family 38, central domain"/>
    <property type="match status" value="1"/>
</dbReference>
<feature type="domain" description="Glycoside hydrolase family 38 central" evidence="5">
    <location>
        <begin position="522"/>
        <end position="600"/>
    </location>
</feature>
<proteinExistence type="inferred from homology"/>